<feature type="compositionally biased region" description="Basic and acidic residues" evidence="4">
    <location>
        <begin position="101"/>
        <end position="113"/>
    </location>
</feature>
<dbReference type="PANTHER" id="PTHR21368">
    <property type="entry name" value="50S RIBOSOMAL PROTEIN L9"/>
    <property type="match status" value="1"/>
</dbReference>
<dbReference type="AlphaFoldDB" id="A0A0C3H0V0"/>
<dbReference type="Gene3D" id="3.40.5.10">
    <property type="entry name" value="Ribosomal protein L9, N-terminal domain"/>
    <property type="match status" value="1"/>
</dbReference>
<protein>
    <recommendedName>
        <fullName evidence="5">Ribosomal protein L9 domain-containing protein</fullName>
    </recommendedName>
</protein>
<evidence type="ECO:0000256" key="3">
    <source>
        <dbReference type="ARBA" id="ARBA00023274"/>
    </source>
</evidence>
<reference evidence="7" key="2">
    <citation type="submission" date="2015-01" db="EMBL/GenBank/DDBJ databases">
        <title>Evolutionary Origins and Diversification of the Mycorrhizal Mutualists.</title>
        <authorList>
            <consortium name="DOE Joint Genome Institute"/>
            <consortium name="Mycorrhizal Genomics Consortium"/>
            <person name="Kohler A."/>
            <person name="Kuo A."/>
            <person name="Nagy L.G."/>
            <person name="Floudas D."/>
            <person name="Copeland A."/>
            <person name="Barry K.W."/>
            <person name="Cichocki N."/>
            <person name="Veneault-Fourrey C."/>
            <person name="LaButti K."/>
            <person name="Lindquist E.A."/>
            <person name="Lipzen A."/>
            <person name="Lundell T."/>
            <person name="Morin E."/>
            <person name="Murat C."/>
            <person name="Riley R."/>
            <person name="Ohm R."/>
            <person name="Sun H."/>
            <person name="Tunlid A."/>
            <person name="Henrissat B."/>
            <person name="Grigoriev I.V."/>
            <person name="Hibbett D.S."/>
            <person name="Martin F."/>
        </authorList>
    </citation>
    <scope>NUCLEOTIDE SEQUENCE [LARGE SCALE GENOMIC DNA]</scope>
    <source>
        <strain evidence="7">Zn</strain>
    </source>
</reference>
<dbReference type="GO" id="GO:0006412">
    <property type="term" value="P:translation"/>
    <property type="evidence" value="ECO:0007669"/>
    <property type="project" value="InterPro"/>
</dbReference>
<feature type="region of interest" description="Disordered" evidence="4">
    <location>
        <begin position="101"/>
        <end position="125"/>
    </location>
</feature>
<gene>
    <name evidence="6" type="ORF">OIDMADRAFT_161407</name>
</gene>
<comment type="similarity">
    <text evidence="1">Belongs to the bacterial ribosomal protein bL9 family.</text>
</comment>
<dbReference type="InterPro" id="IPR009027">
    <property type="entry name" value="Ribosomal_bL9/RNase_H1_N"/>
</dbReference>
<keyword evidence="2" id="KW-0689">Ribosomal protein</keyword>
<proteinExistence type="inferred from homology"/>
<organism evidence="6 7">
    <name type="scientific">Oidiodendron maius (strain Zn)</name>
    <dbReference type="NCBI Taxonomy" id="913774"/>
    <lineage>
        <taxon>Eukaryota</taxon>
        <taxon>Fungi</taxon>
        <taxon>Dikarya</taxon>
        <taxon>Ascomycota</taxon>
        <taxon>Pezizomycotina</taxon>
        <taxon>Leotiomycetes</taxon>
        <taxon>Leotiomycetes incertae sedis</taxon>
        <taxon>Myxotrichaceae</taxon>
        <taxon>Oidiodendron</taxon>
    </lineage>
</organism>
<feature type="domain" description="Ribosomal protein L9" evidence="5">
    <location>
        <begin position="47"/>
        <end position="91"/>
    </location>
</feature>
<keyword evidence="7" id="KW-1185">Reference proteome</keyword>
<evidence type="ECO:0000256" key="4">
    <source>
        <dbReference type="SAM" id="MobiDB-lite"/>
    </source>
</evidence>
<evidence type="ECO:0000313" key="6">
    <source>
        <dbReference type="EMBL" id="KIN01836.1"/>
    </source>
</evidence>
<dbReference type="SUPFAM" id="SSF55658">
    <property type="entry name" value="L9 N-domain-like"/>
    <property type="match status" value="1"/>
</dbReference>
<dbReference type="InParanoid" id="A0A0C3H0V0"/>
<dbReference type="STRING" id="913774.A0A0C3H0V0"/>
<dbReference type="HOGENOM" id="CLU_067878_0_0_1"/>
<evidence type="ECO:0000256" key="2">
    <source>
        <dbReference type="ARBA" id="ARBA00022980"/>
    </source>
</evidence>
<evidence type="ECO:0000256" key="1">
    <source>
        <dbReference type="ARBA" id="ARBA00010605"/>
    </source>
</evidence>
<evidence type="ECO:0000259" key="5">
    <source>
        <dbReference type="Pfam" id="PF01281"/>
    </source>
</evidence>
<dbReference type="Pfam" id="PF01281">
    <property type="entry name" value="Ribosomal_L9_N"/>
    <property type="match status" value="1"/>
</dbReference>
<dbReference type="InterPro" id="IPR036935">
    <property type="entry name" value="Ribosomal_bL9_N_sf"/>
</dbReference>
<dbReference type="GO" id="GO:1990904">
    <property type="term" value="C:ribonucleoprotein complex"/>
    <property type="evidence" value="ECO:0007669"/>
    <property type="project" value="UniProtKB-KW"/>
</dbReference>
<dbReference type="InterPro" id="IPR000244">
    <property type="entry name" value="Ribosomal_bL9"/>
</dbReference>
<reference evidence="6 7" key="1">
    <citation type="submission" date="2014-04" db="EMBL/GenBank/DDBJ databases">
        <authorList>
            <consortium name="DOE Joint Genome Institute"/>
            <person name="Kuo A."/>
            <person name="Martino E."/>
            <person name="Perotto S."/>
            <person name="Kohler A."/>
            <person name="Nagy L.G."/>
            <person name="Floudas D."/>
            <person name="Copeland A."/>
            <person name="Barry K.W."/>
            <person name="Cichocki N."/>
            <person name="Veneault-Fourrey C."/>
            <person name="LaButti K."/>
            <person name="Lindquist E.A."/>
            <person name="Lipzen A."/>
            <person name="Lundell T."/>
            <person name="Morin E."/>
            <person name="Murat C."/>
            <person name="Sun H."/>
            <person name="Tunlid A."/>
            <person name="Henrissat B."/>
            <person name="Grigoriev I.V."/>
            <person name="Hibbett D.S."/>
            <person name="Martin F."/>
            <person name="Nordberg H.P."/>
            <person name="Cantor M.N."/>
            <person name="Hua S.X."/>
        </authorList>
    </citation>
    <scope>NUCLEOTIDE SEQUENCE [LARGE SCALE GENOMIC DNA]</scope>
    <source>
        <strain evidence="6 7">Zn</strain>
    </source>
</reference>
<keyword evidence="3" id="KW-0687">Ribonucleoprotein</keyword>
<dbReference type="OrthoDB" id="5555409at2759"/>
<dbReference type="GO" id="GO:0003735">
    <property type="term" value="F:structural constituent of ribosome"/>
    <property type="evidence" value="ECO:0007669"/>
    <property type="project" value="InterPro"/>
</dbReference>
<sequence>MTLQIISKGPRCISCMRRVMRLGDSIGYPVGQQVRGKKKLAKIPTVHVQLLQNVPGYGRKGSIVPVTRGIMRNIWFPRKMAEYATASKLQALERENIVPERDPTFGSKQERKAAIATRSSSPAEVEAILDEKPAERVELPQLSPHEATIIISKLLPQNIDFYRTPILAESSKPEPAKRLSPSIPISSAISTAAAEGQRNEGDYIAQAKTSIYGSVSTADIAVNLQAALAETSNGVSIVLSPDNISFVEQVEERNRVKHLGSYDIEVRLSGAAKAIQRKITIKAQE</sequence>
<dbReference type="InterPro" id="IPR020070">
    <property type="entry name" value="Ribosomal_bL9_N"/>
</dbReference>
<dbReference type="Proteomes" id="UP000054321">
    <property type="component" value="Unassembled WGS sequence"/>
</dbReference>
<evidence type="ECO:0000313" key="7">
    <source>
        <dbReference type="Proteomes" id="UP000054321"/>
    </source>
</evidence>
<accession>A0A0C3H0V0</accession>
<dbReference type="EMBL" id="KN832875">
    <property type="protein sequence ID" value="KIN01836.1"/>
    <property type="molecule type" value="Genomic_DNA"/>
</dbReference>
<name>A0A0C3H0V0_OIDMZ</name>
<dbReference type="GO" id="GO:0005840">
    <property type="term" value="C:ribosome"/>
    <property type="evidence" value="ECO:0007669"/>
    <property type="project" value="UniProtKB-KW"/>
</dbReference>